<sequence length="65" mass="7404">MVLRGCKPYRPWGSLRVEQQLEACTVRARDRDTIVREAWVLGLALFSLEHLLHALELVSVTTISV</sequence>
<gene>
    <name evidence="1" type="ORF">E2562_004155</name>
</gene>
<reference evidence="1 2" key="1">
    <citation type="submission" date="2019-11" db="EMBL/GenBank/DDBJ databases">
        <title>Whole genome sequence of Oryza granulata.</title>
        <authorList>
            <person name="Li W."/>
        </authorList>
    </citation>
    <scope>NUCLEOTIDE SEQUENCE [LARGE SCALE GENOMIC DNA]</scope>
    <source>
        <strain evidence="2">cv. Menghai</strain>
        <tissue evidence="1">Leaf</tissue>
    </source>
</reference>
<name>A0A6G1BRE4_9ORYZ</name>
<protein>
    <submittedName>
        <fullName evidence="1">Uncharacterized protein</fullName>
    </submittedName>
</protein>
<accession>A0A6G1BRE4</accession>
<dbReference type="AlphaFoldDB" id="A0A6G1BRE4"/>
<organism evidence="1 2">
    <name type="scientific">Oryza meyeriana var. granulata</name>
    <dbReference type="NCBI Taxonomy" id="110450"/>
    <lineage>
        <taxon>Eukaryota</taxon>
        <taxon>Viridiplantae</taxon>
        <taxon>Streptophyta</taxon>
        <taxon>Embryophyta</taxon>
        <taxon>Tracheophyta</taxon>
        <taxon>Spermatophyta</taxon>
        <taxon>Magnoliopsida</taxon>
        <taxon>Liliopsida</taxon>
        <taxon>Poales</taxon>
        <taxon>Poaceae</taxon>
        <taxon>BOP clade</taxon>
        <taxon>Oryzoideae</taxon>
        <taxon>Oryzeae</taxon>
        <taxon>Oryzinae</taxon>
        <taxon>Oryza</taxon>
        <taxon>Oryza meyeriana</taxon>
    </lineage>
</organism>
<evidence type="ECO:0000313" key="2">
    <source>
        <dbReference type="Proteomes" id="UP000479710"/>
    </source>
</evidence>
<dbReference type="Proteomes" id="UP000479710">
    <property type="component" value="Unassembled WGS sequence"/>
</dbReference>
<dbReference type="EMBL" id="SPHZ02000011">
    <property type="protein sequence ID" value="KAF0890638.1"/>
    <property type="molecule type" value="Genomic_DNA"/>
</dbReference>
<evidence type="ECO:0000313" key="1">
    <source>
        <dbReference type="EMBL" id="KAF0890638.1"/>
    </source>
</evidence>
<comment type="caution">
    <text evidence="1">The sequence shown here is derived from an EMBL/GenBank/DDBJ whole genome shotgun (WGS) entry which is preliminary data.</text>
</comment>
<proteinExistence type="predicted"/>
<keyword evidence="2" id="KW-1185">Reference proteome</keyword>